<name>A0A2G2VKQ0_CAPBA</name>
<proteinExistence type="predicted"/>
<dbReference type="InterPro" id="IPR050231">
    <property type="entry name" value="Iron_ascorbate_oxido_reductase"/>
</dbReference>
<feature type="domain" description="Fe2OG dioxygenase" evidence="1">
    <location>
        <begin position="1"/>
        <end position="98"/>
    </location>
</feature>
<evidence type="ECO:0000313" key="2">
    <source>
        <dbReference type="EMBL" id="PHT33581.1"/>
    </source>
</evidence>
<dbReference type="Gene3D" id="2.60.120.330">
    <property type="entry name" value="B-lactam Antibiotic, Isopenicillin N Synthase, Chain"/>
    <property type="match status" value="1"/>
</dbReference>
<dbReference type="SUPFAM" id="SSF51197">
    <property type="entry name" value="Clavaminate synthase-like"/>
    <property type="match status" value="1"/>
</dbReference>
<reference evidence="2 3" key="1">
    <citation type="journal article" date="2017" name="Genome Biol.">
        <title>New reference genome sequences of hot pepper reveal the massive evolution of plant disease-resistance genes by retroduplication.</title>
        <authorList>
            <person name="Kim S."/>
            <person name="Park J."/>
            <person name="Yeom S.I."/>
            <person name="Kim Y.M."/>
            <person name="Seo E."/>
            <person name="Kim K.T."/>
            <person name="Kim M.S."/>
            <person name="Lee J.M."/>
            <person name="Cheong K."/>
            <person name="Shin H.S."/>
            <person name="Kim S.B."/>
            <person name="Han K."/>
            <person name="Lee J."/>
            <person name="Park M."/>
            <person name="Lee H.A."/>
            <person name="Lee H.Y."/>
            <person name="Lee Y."/>
            <person name="Oh S."/>
            <person name="Lee J.H."/>
            <person name="Choi E."/>
            <person name="Choi E."/>
            <person name="Lee S.E."/>
            <person name="Jeon J."/>
            <person name="Kim H."/>
            <person name="Choi G."/>
            <person name="Song H."/>
            <person name="Lee J."/>
            <person name="Lee S.C."/>
            <person name="Kwon J.K."/>
            <person name="Lee H.Y."/>
            <person name="Koo N."/>
            <person name="Hong Y."/>
            <person name="Kim R.W."/>
            <person name="Kang W.H."/>
            <person name="Huh J.H."/>
            <person name="Kang B.C."/>
            <person name="Yang T.J."/>
            <person name="Lee Y.H."/>
            <person name="Bennetzen J.L."/>
            <person name="Choi D."/>
        </authorList>
    </citation>
    <scope>NUCLEOTIDE SEQUENCE [LARGE SCALE GENOMIC DNA]</scope>
    <source>
        <strain evidence="3">cv. PBC81</strain>
    </source>
</reference>
<evidence type="ECO:0000313" key="3">
    <source>
        <dbReference type="Proteomes" id="UP000224567"/>
    </source>
</evidence>
<evidence type="ECO:0000259" key="1">
    <source>
        <dbReference type="PROSITE" id="PS51471"/>
    </source>
</evidence>
<dbReference type="InterPro" id="IPR027443">
    <property type="entry name" value="IPNS-like_sf"/>
</dbReference>
<comment type="caution">
    <text evidence="2">The sequence shown here is derived from an EMBL/GenBank/DDBJ whole genome shotgun (WGS) entry which is preliminary data.</text>
</comment>
<accession>A0A2G2VKQ0</accession>
<organism evidence="2 3">
    <name type="scientific">Capsicum baccatum</name>
    <name type="common">Peruvian pepper</name>
    <dbReference type="NCBI Taxonomy" id="33114"/>
    <lineage>
        <taxon>Eukaryota</taxon>
        <taxon>Viridiplantae</taxon>
        <taxon>Streptophyta</taxon>
        <taxon>Embryophyta</taxon>
        <taxon>Tracheophyta</taxon>
        <taxon>Spermatophyta</taxon>
        <taxon>Magnoliopsida</taxon>
        <taxon>eudicotyledons</taxon>
        <taxon>Gunneridae</taxon>
        <taxon>Pentapetalae</taxon>
        <taxon>asterids</taxon>
        <taxon>lamiids</taxon>
        <taxon>Solanales</taxon>
        <taxon>Solanaceae</taxon>
        <taxon>Solanoideae</taxon>
        <taxon>Capsiceae</taxon>
        <taxon>Capsicum</taxon>
    </lineage>
</organism>
<dbReference type="Proteomes" id="UP000224567">
    <property type="component" value="Unassembled WGS sequence"/>
</dbReference>
<dbReference type="PANTHER" id="PTHR47990">
    <property type="entry name" value="2-OXOGLUTARATE (2OG) AND FE(II)-DEPENDENT OXYGENASE SUPERFAMILY PROTEIN-RELATED"/>
    <property type="match status" value="1"/>
</dbReference>
<gene>
    <name evidence="2" type="ORF">CQW23_25381</name>
</gene>
<reference evidence="3" key="2">
    <citation type="journal article" date="2017" name="J. Anim. Genet.">
        <title>Multiple reference genome sequences of hot pepper reveal the massive evolution of plant disease resistance genes by retroduplication.</title>
        <authorList>
            <person name="Kim S."/>
            <person name="Park J."/>
            <person name="Yeom S.-I."/>
            <person name="Kim Y.-M."/>
            <person name="Seo E."/>
            <person name="Kim K.-T."/>
            <person name="Kim M.-S."/>
            <person name="Lee J.M."/>
            <person name="Cheong K."/>
            <person name="Shin H.-S."/>
            <person name="Kim S.-B."/>
            <person name="Han K."/>
            <person name="Lee J."/>
            <person name="Park M."/>
            <person name="Lee H.-A."/>
            <person name="Lee H.-Y."/>
            <person name="Lee Y."/>
            <person name="Oh S."/>
            <person name="Lee J.H."/>
            <person name="Choi E."/>
            <person name="Choi E."/>
            <person name="Lee S.E."/>
            <person name="Jeon J."/>
            <person name="Kim H."/>
            <person name="Choi G."/>
            <person name="Song H."/>
            <person name="Lee J."/>
            <person name="Lee S.-C."/>
            <person name="Kwon J.-K."/>
            <person name="Lee H.-Y."/>
            <person name="Koo N."/>
            <person name="Hong Y."/>
            <person name="Kim R.W."/>
            <person name="Kang W.-H."/>
            <person name="Huh J.H."/>
            <person name="Kang B.-C."/>
            <person name="Yang T.-J."/>
            <person name="Lee Y.-H."/>
            <person name="Bennetzen J.L."/>
            <person name="Choi D."/>
        </authorList>
    </citation>
    <scope>NUCLEOTIDE SEQUENCE [LARGE SCALE GENOMIC DNA]</scope>
    <source>
        <strain evidence="3">cv. PBC81</strain>
    </source>
</reference>
<dbReference type="OrthoDB" id="288590at2759"/>
<dbReference type="InterPro" id="IPR044861">
    <property type="entry name" value="IPNS-like_FE2OG_OXY"/>
</dbReference>
<dbReference type="InterPro" id="IPR005123">
    <property type="entry name" value="Oxoglu/Fe-dep_dioxygenase_dom"/>
</dbReference>
<dbReference type="EMBL" id="MLFT02000011">
    <property type="protein sequence ID" value="PHT33581.1"/>
    <property type="molecule type" value="Genomic_DNA"/>
</dbReference>
<dbReference type="AlphaFoldDB" id="A0A2G2VKQ0"/>
<sequence>MKWAKPITEKLLELSIGAGRHTDVLPITTLLQDDVVGLYVREPKGEGWIHVPPVKGALVINIGDVLQIMSNDRYKRVEHHVIESASRNRVSAPIFVNLAPDAVFGPLKQVLENGEKPWHKQVVYSDYFNCFFSKGHEGKQTMEFSKL</sequence>
<protein>
    <submittedName>
        <fullName evidence="2">Feruloyl CoA ortho-hydroxylase 2</fullName>
    </submittedName>
</protein>
<dbReference type="PROSITE" id="PS51471">
    <property type="entry name" value="FE2OG_OXY"/>
    <property type="match status" value="1"/>
</dbReference>
<keyword evidence="3" id="KW-1185">Reference proteome</keyword>
<dbReference type="Pfam" id="PF03171">
    <property type="entry name" value="2OG-FeII_Oxy"/>
    <property type="match status" value="1"/>
</dbReference>
<dbReference type="STRING" id="33114.A0A2G2VKQ0"/>